<feature type="region of interest" description="Disordered" evidence="1">
    <location>
        <begin position="187"/>
        <end position="232"/>
    </location>
</feature>
<reference evidence="4 5" key="1">
    <citation type="submission" date="2017-08" db="EMBL/GenBank/DDBJ databases">
        <title>Virgibacillus indicus sp. nov. and Virgibacillus profoundi sp. nov, two moderately halophilic bacteria isolated from marine sediment by using the Microfluidic Streak Plate.</title>
        <authorList>
            <person name="Xu B."/>
            <person name="Hu B."/>
            <person name="Wang J."/>
            <person name="Zhu Y."/>
            <person name="Huang L."/>
            <person name="Du W."/>
            <person name="Huang Y."/>
        </authorList>
    </citation>
    <scope>NUCLEOTIDE SEQUENCE [LARGE SCALE GENOMIC DNA]</scope>
    <source>
        <strain evidence="4 5">IO3-P2-C2</strain>
    </source>
</reference>
<dbReference type="Pfam" id="PF01476">
    <property type="entry name" value="LysM"/>
    <property type="match status" value="1"/>
</dbReference>
<proteinExistence type="predicted"/>
<accession>A0A265NAR9</accession>
<dbReference type="Gene3D" id="3.10.350.10">
    <property type="entry name" value="LysM domain"/>
    <property type="match status" value="1"/>
</dbReference>
<feature type="compositionally biased region" description="Polar residues" evidence="1">
    <location>
        <begin position="218"/>
        <end position="232"/>
    </location>
</feature>
<keyword evidence="2" id="KW-0732">Signal</keyword>
<dbReference type="AlphaFoldDB" id="A0A265NAR9"/>
<evidence type="ECO:0000256" key="2">
    <source>
        <dbReference type="SAM" id="SignalP"/>
    </source>
</evidence>
<dbReference type="CDD" id="cd00118">
    <property type="entry name" value="LysM"/>
    <property type="match status" value="1"/>
</dbReference>
<name>A0A265NAR9_9BACI</name>
<feature type="domain" description="LysM" evidence="3">
    <location>
        <begin position="255"/>
        <end position="299"/>
    </location>
</feature>
<feature type="compositionally biased region" description="Basic and acidic residues" evidence="1">
    <location>
        <begin position="187"/>
        <end position="217"/>
    </location>
</feature>
<keyword evidence="5" id="KW-1185">Reference proteome</keyword>
<evidence type="ECO:0000256" key="1">
    <source>
        <dbReference type="SAM" id="MobiDB-lite"/>
    </source>
</evidence>
<evidence type="ECO:0000259" key="3">
    <source>
        <dbReference type="PROSITE" id="PS51782"/>
    </source>
</evidence>
<dbReference type="SUPFAM" id="SSF54106">
    <property type="entry name" value="LysM domain"/>
    <property type="match status" value="1"/>
</dbReference>
<organism evidence="4 5">
    <name type="scientific">Virgibacillus indicus</name>
    <dbReference type="NCBI Taxonomy" id="2024554"/>
    <lineage>
        <taxon>Bacteria</taxon>
        <taxon>Bacillati</taxon>
        <taxon>Bacillota</taxon>
        <taxon>Bacilli</taxon>
        <taxon>Bacillales</taxon>
        <taxon>Bacillaceae</taxon>
        <taxon>Virgibacillus</taxon>
    </lineage>
</organism>
<sequence length="299" mass="33196">MKFKSKMVGTALLSIGLIVGVPTLASAHCDTPEGPTYDALQAAIDEGNFDHIAYWVLEEDEEELRNIYDHAISVMEKSDDEEIDELAERYLFENFVRIHRAGEGAPYTGISHEPVEPGIAAADESIAQESLQPLEDGGFITDENRDVAESAFEELLAHKDFDVEDTEAGREYVNAYVIFTHLFEEGHGEEHSEGHDHEDGHVHGEEAHGDTHAEESTPSHAASHEGQTSNLTWEARTVDEIKADLPPYHSIEDLQIYKVVWGDTLWGISQATGFTVEELSEAFHITNPDLIFANDILGK</sequence>
<gene>
    <name evidence="4" type="ORF">CIL03_08755</name>
</gene>
<dbReference type="Pfam" id="PF20046">
    <property type="entry name" value="DUF6448"/>
    <property type="match status" value="1"/>
</dbReference>
<dbReference type="InterPro" id="IPR018392">
    <property type="entry name" value="LysM"/>
</dbReference>
<evidence type="ECO:0000313" key="4">
    <source>
        <dbReference type="EMBL" id="OZU89093.1"/>
    </source>
</evidence>
<dbReference type="RefSeq" id="WP_094885458.1">
    <property type="nucleotide sequence ID" value="NZ_NPMS01000003.1"/>
</dbReference>
<dbReference type="Proteomes" id="UP000216498">
    <property type="component" value="Unassembled WGS sequence"/>
</dbReference>
<feature type="signal peptide" evidence="2">
    <location>
        <begin position="1"/>
        <end position="27"/>
    </location>
</feature>
<protein>
    <recommendedName>
        <fullName evidence="3">LysM domain-containing protein</fullName>
    </recommendedName>
</protein>
<dbReference type="InterPro" id="IPR045613">
    <property type="entry name" value="DUF6448"/>
</dbReference>
<evidence type="ECO:0000313" key="5">
    <source>
        <dbReference type="Proteomes" id="UP000216498"/>
    </source>
</evidence>
<comment type="caution">
    <text evidence="4">The sequence shown here is derived from an EMBL/GenBank/DDBJ whole genome shotgun (WGS) entry which is preliminary data.</text>
</comment>
<dbReference type="InterPro" id="IPR036779">
    <property type="entry name" value="LysM_dom_sf"/>
</dbReference>
<feature type="chain" id="PRO_5012695465" description="LysM domain-containing protein" evidence="2">
    <location>
        <begin position="28"/>
        <end position="299"/>
    </location>
</feature>
<dbReference type="EMBL" id="NPMS01000003">
    <property type="protein sequence ID" value="OZU89093.1"/>
    <property type="molecule type" value="Genomic_DNA"/>
</dbReference>
<dbReference type="PROSITE" id="PS51782">
    <property type="entry name" value="LYSM"/>
    <property type="match status" value="1"/>
</dbReference>